<dbReference type="Gene3D" id="1.20.1250.20">
    <property type="entry name" value="MFS general substrate transporter like domains"/>
    <property type="match status" value="1"/>
</dbReference>
<evidence type="ECO:0000259" key="12">
    <source>
        <dbReference type="PROSITE" id="PS50850"/>
    </source>
</evidence>
<dbReference type="NCBIfam" id="TIGR00711">
    <property type="entry name" value="efflux_EmrB"/>
    <property type="match status" value="1"/>
</dbReference>
<evidence type="ECO:0000256" key="3">
    <source>
        <dbReference type="ARBA" id="ARBA00008537"/>
    </source>
</evidence>
<dbReference type="SUPFAM" id="SSF103473">
    <property type="entry name" value="MFS general substrate transporter"/>
    <property type="match status" value="1"/>
</dbReference>
<feature type="transmembrane region" description="Helical" evidence="11">
    <location>
        <begin position="455"/>
        <end position="473"/>
    </location>
</feature>
<dbReference type="PROSITE" id="PS50850">
    <property type="entry name" value="MFS"/>
    <property type="match status" value="1"/>
</dbReference>
<name>A0A5S9C519_STAAU</name>
<dbReference type="InterPro" id="IPR011701">
    <property type="entry name" value="MFS"/>
</dbReference>
<feature type="transmembrane region" description="Helical" evidence="11">
    <location>
        <begin position="327"/>
        <end position="346"/>
    </location>
</feature>
<feature type="transmembrane region" description="Helical" evidence="11">
    <location>
        <begin position="431"/>
        <end position="448"/>
    </location>
</feature>
<keyword evidence="8 11" id="KW-0472">Membrane</keyword>
<dbReference type="CDD" id="cd17503">
    <property type="entry name" value="MFS_LmrB_MDR_like"/>
    <property type="match status" value="1"/>
</dbReference>
<comment type="similarity">
    <text evidence="3">Belongs to the major facilitator superfamily. EmrB family.</text>
</comment>
<feature type="transmembrane region" description="Helical" evidence="11">
    <location>
        <begin position="6"/>
        <end position="25"/>
    </location>
</feature>
<comment type="similarity">
    <text evidence="2">Belongs to the major facilitator superfamily. TCR/Tet family.</text>
</comment>
<feature type="transmembrane region" description="Helical" evidence="11">
    <location>
        <begin position="269"/>
        <end position="289"/>
    </location>
</feature>
<feature type="domain" description="Major facilitator superfamily (MFS) profile" evidence="12">
    <location>
        <begin position="141"/>
        <end position="626"/>
    </location>
</feature>
<evidence type="ECO:0000256" key="10">
    <source>
        <dbReference type="SAM" id="MobiDB-lite"/>
    </source>
</evidence>
<reference evidence="13" key="1">
    <citation type="submission" date="2019-06" db="EMBL/GenBank/DDBJ databases">
        <title>A novel staphylococcal enterotoxin, SE02, involved in a staphylococcal food poisoning outbreak that occurred in Tokyo in 2004.</title>
        <authorList>
            <person name="Suzuki Y."/>
            <person name="Kubota H."/>
            <person name="Kato R."/>
            <person name="Sadamasu K."/>
        </authorList>
    </citation>
    <scope>NUCLEOTIDE SEQUENCE</scope>
    <source>
        <strain evidence="13">Tokyo12482</strain>
    </source>
</reference>
<feature type="compositionally biased region" description="Polar residues" evidence="10">
    <location>
        <begin position="78"/>
        <end position="90"/>
    </location>
</feature>
<feature type="region of interest" description="Disordered" evidence="10">
    <location>
        <begin position="35"/>
        <end position="96"/>
    </location>
</feature>
<evidence type="ECO:0000256" key="4">
    <source>
        <dbReference type="ARBA" id="ARBA00022448"/>
    </source>
</evidence>
<feature type="transmembrane region" description="Helical" evidence="11">
    <location>
        <begin position="485"/>
        <end position="510"/>
    </location>
</feature>
<keyword evidence="4" id="KW-0813">Transport</keyword>
<dbReference type="PANTHER" id="PTHR42718">
    <property type="entry name" value="MAJOR FACILITATOR SUPERFAMILY MULTIDRUG TRANSPORTER MFSC"/>
    <property type="match status" value="1"/>
</dbReference>
<comment type="subcellular location">
    <subcellularLocation>
        <location evidence="1">Cell membrane</location>
        <topology evidence="1">Multi-pass membrane protein</topology>
    </subcellularLocation>
</comment>
<evidence type="ECO:0000256" key="7">
    <source>
        <dbReference type="ARBA" id="ARBA00022989"/>
    </source>
</evidence>
<sequence length="643" mass="70939">MTTTFIISYIVLALIIVGVINLLLIRSRRKAKRQQKEQQFATRQSNQSKFKASDLDRTTDQSSQHTAREEARIDNKDNQNQVSLNKQTEGSEQDQELFNDNKDDEAFAAKNPNSEEYKVNEKIKKEHKNFIFGEGVSRGKILAALLFGMFIAILNQTLLNVALPKINTEFNISASTGQWLMTGFMLVNGILIPITAYLFNKYSYRKLFLVALVLFTIGSLICAISMNFPIMMVGRVLQAIGAGVLMPLGSIVIITIYPPEKRGAAMGTMGIAMILAPAIGPTLSGYIVQNYHWNVMFYGMFIIGIIAILVGFVWFKLYQYTTNPKADIPGIIFSTIGFGALLYGFSEAGNKGWGSVEIETMFAIGIIFIILFVIRELRMKAPMLNLEVLKFPTFTLTTVINMVVMLSLYGGMILLPIYLQNLRGFSALDSGLLLLPGSLIMGLLGPFAGKLLDTIGLKPLAIFGIAVMTYATWELTKLNMDTPYMTIMGIYVLRSFGMAFIMMPMVTAAINALPGRLASHGNAFLNTMRQLAGSIGTAILVTVMTTQTTQHLSAFGEELDKTNPVVQDHMRELASQYGGQEGAMKVLLQFVNKLATVEGINDAFIVATIFSVIALILCLFLQSNKKAKATAQKIDADNSINHE</sequence>
<dbReference type="GO" id="GO:0005886">
    <property type="term" value="C:plasma membrane"/>
    <property type="evidence" value="ECO:0007669"/>
    <property type="project" value="UniProtKB-SubCell"/>
</dbReference>
<keyword evidence="5" id="KW-1003">Cell membrane</keyword>
<evidence type="ECO:0000256" key="9">
    <source>
        <dbReference type="ARBA" id="ARBA00040594"/>
    </source>
</evidence>
<dbReference type="PRINTS" id="PR01036">
    <property type="entry name" value="TCRTETB"/>
</dbReference>
<feature type="transmembrane region" description="Helical" evidence="11">
    <location>
        <begin position="207"/>
        <end position="230"/>
    </location>
</feature>
<feature type="transmembrane region" description="Helical" evidence="11">
    <location>
        <begin position="531"/>
        <end position="549"/>
    </location>
</feature>
<feature type="compositionally biased region" description="Basic and acidic residues" evidence="10">
    <location>
        <begin position="66"/>
        <end position="77"/>
    </location>
</feature>
<organism evidence="13">
    <name type="scientific">Staphylococcus aureus</name>
    <dbReference type="NCBI Taxonomy" id="1280"/>
    <lineage>
        <taxon>Bacteria</taxon>
        <taxon>Bacillati</taxon>
        <taxon>Bacillota</taxon>
        <taxon>Bacilli</taxon>
        <taxon>Bacillales</taxon>
        <taxon>Staphylococcaceae</taxon>
        <taxon>Staphylococcus</taxon>
    </lineage>
</organism>
<dbReference type="Pfam" id="PF07690">
    <property type="entry name" value="MFS_1"/>
    <property type="match status" value="1"/>
</dbReference>
<dbReference type="AlphaFoldDB" id="A0A5S9C519"/>
<keyword evidence="6 11" id="KW-0812">Transmembrane</keyword>
<evidence type="ECO:0000256" key="8">
    <source>
        <dbReference type="ARBA" id="ARBA00023136"/>
    </source>
</evidence>
<protein>
    <recommendedName>
        <fullName evidence="9">Quinolone resistance protein NorB</fullName>
    </recommendedName>
</protein>
<dbReference type="InterPro" id="IPR004638">
    <property type="entry name" value="EmrB-like"/>
</dbReference>
<feature type="transmembrane region" description="Helical" evidence="11">
    <location>
        <begin position="236"/>
        <end position="257"/>
    </location>
</feature>
<evidence type="ECO:0000256" key="6">
    <source>
        <dbReference type="ARBA" id="ARBA00022692"/>
    </source>
</evidence>
<dbReference type="RefSeq" id="WP_029550301.1">
    <property type="nucleotide sequence ID" value="NZ_AP019712.1"/>
</dbReference>
<evidence type="ECO:0000256" key="1">
    <source>
        <dbReference type="ARBA" id="ARBA00004651"/>
    </source>
</evidence>
<feature type="transmembrane region" description="Helical" evidence="11">
    <location>
        <begin position="603"/>
        <end position="621"/>
    </location>
</feature>
<evidence type="ECO:0000256" key="11">
    <source>
        <dbReference type="SAM" id="Phobius"/>
    </source>
</evidence>
<accession>A0A5S9C519</accession>
<evidence type="ECO:0000313" key="13">
    <source>
        <dbReference type="EMBL" id="BBK68367.1"/>
    </source>
</evidence>
<feature type="transmembrane region" description="Helical" evidence="11">
    <location>
        <begin position="141"/>
        <end position="159"/>
    </location>
</feature>
<gene>
    <name evidence="13" type="ORF">TMSFP482_22230</name>
</gene>
<feature type="compositionally biased region" description="Polar residues" evidence="10">
    <location>
        <begin position="40"/>
        <end position="50"/>
    </location>
</feature>
<dbReference type="InterPro" id="IPR036259">
    <property type="entry name" value="MFS_trans_sf"/>
</dbReference>
<feature type="transmembrane region" description="Helical" evidence="11">
    <location>
        <begin position="179"/>
        <end position="200"/>
    </location>
</feature>
<feature type="transmembrane region" description="Helical" evidence="11">
    <location>
        <begin position="352"/>
        <end position="374"/>
    </location>
</feature>
<dbReference type="EMBL" id="AP019713">
    <property type="protein sequence ID" value="BBK68367.1"/>
    <property type="molecule type" value="Genomic_DNA"/>
</dbReference>
<dbReference type="InterPro" id="IPR020846">
    <property type="entry name" value="MFS_dom"/>
</dbReference>
<proteinExistence type="inferred from homology"/>
<dbReference type="GO" id="GO:0022857">
    <property type="term" value="F:transmembrane transporter activity"/>
    <property type="evidence" value="ECO:0007669"/>
    <property type="project" value="InterPro"/>
</dbReference>
<dbReference type="Gene3D" id="1.20.1720.10">
    <property type="entry name" value="Multidrug resistance protein D"/>
    <property type="match status" value="1"/>
</dbReference>
<evidence type="ECO:0000256" key="5">
    <source>
        <dbReference type="ARBA" id="ARBA00022475"/>
    </source>
</evidence>
<feature type="transmembrane region" description="Helical" evidence="11">
    <location>
        <begin position="295"/>
        <end position="315"/>
    </location>
</feature>
<keyword evidence="7 11" id="KW-1133">Transmembrane helix</keyword>
<evidence type="ECO:0000256" key="2">
    <source>
        <dbReference type="ARBA" id="ARBA00007520"/>
    </source>
</evidence>
<feature type="transmembrane region" description="Helical" evidence="11">
    <location>
        <begin position="394"/>
        <end position="419"/>
    </location>
</feature>
<dbReference type="PANTHER" id="PTHR42718:SF9">
    <property type="entry name" value="MAJOR FACILITATOR SUPERFAMILY MULTIDRUG TRANSPORTER MFSC"/>
    <property type="match status" value="1"/>
</dbReference>